<gene>
    <name evidence="2" type="ORF">APY04_1342</name>
</gene>
<evidence type="ECO:0000313" key="2">
    <source>
        <dbReference type="EMBL" id="KWT69842.1"/>
    </source>
</evidence>
<keyword evidence="1" id="KW-0732">Signal</keyword>
<feature type="chain" id="PRO_5007132669" evidence="1">
    <location>
        <begin position="19"/>
        <end position="90"/>
    </location>
</feature>
<evidence type="ECO:0000313" key="3">
    <source>
        <dbReference type="Proteomes" id="UP000059074"/>
    </source>
</evidence>
<comment type="caution">
    <text evidence="2">The sequence shown here is derived from an EMBL/GenBank/DDBJ whole genome shotgun (WGS) entry which is preliminary data.</text>
</comment>
<organism evidence="2 3">
    <name type="scientific">Hyphomicrobium sulfonivorans</name>
    <dbReference type="NCBI Taxonomy" id="121290"/>
    <lineage>
        <taxon>Bacteria</taxon>
        <taxon>Pseudomonadati</taxon>
        <taxon>Pseudomonadota</taxon>
        <taxon>Alphaproteobacteria</taxon>
        <taxon>Hyphomicrobiales</taxon>
        <taxon>Hyphomicrobiaceae</taxon>
        <taxon>Hyphomicrobium</taxon>
    </lineage>
</organism>
<dbReference type="AlphaFoldDB" id="A0A109BKY3"/>
<keyword evidence="3" id="KW-1185">Reference proteome</keyword>
<dbReference type="RefSeq" id="WP_068460868.1">
    <property type="nucleotide sequence ID" value="NZ_JAEFBX010000001.1"/>
</dbReference>
<dbReference type="EMBL" id="LMTR01000043">
    <property type="protein sequence ID" value="KWT69842.1"/>
    <property type="molecule type" value="Genomic_DNA"/>
</dbReference>
<protein>
    <submittedName>
        <fullName evidence="2">Uncharacterized protein</fullName>
    </submittedName>
</protein>
<accession>A0A109BKY3</accession>
<feature type="signal peptide" evidence="1">
    <location>
        <begin position="1"/>
        <end position="18"/>
    </location>
</feature>
<reference evidence="2 3" key="1">
    <citation type="submission" date="2015-10" db="EMBL/GenBank/DDBJ databases">
        <title>Transcriptomic analysis of a linuron degrading triple-species bacterial consortium.</title>
        <authorList>
            <person name="Albers P."/>
        </authorList>
    </citation>
    <scope>NUCLEOTIDE SEQUENCE [LARGE SCALE GENOMIC DNA]</scope>
    <source>
        <strain evidence="2 3">WDL6</strain>
    </source>
</reference>
<evidence type="ECO:0000256" key="1">
    <source>
        <dbReference type="SAM" id="SignalP"/>
    </source>
</evidence>
<dbReference type="PATRIC" id="fig|121290.4.peg.2223"/>
<proteinExistence type="predicted"/>
<sequence>MTMRITFALALAAFAALAVFTVPQSDARAEFYRTPSGEVKWRRLPQDYQGPYFFYYKGYAYPYYPGLAYRERTGEVRPSDAPYRERVRRQ</sequence>
<dbReference type="Proteomes" id="UP000059074">
    <property type="component" value="Unassembled WGS sequence"/>
</dbReference>
<name>A0A109BKY3_HYPSL</name>